<feature type="transmembrane region" description="Helical" evidence="1">
    <location>
        <begin position="142"/>
        <end position="173"/>
    </location>
</feature>
<feature type="transmembrane region" description="Helical" evidence="1">
    <location>
        <begin position="111"/>
        <end position="136"/>
    </location>
</feature>
<dbReference type="Proteomes" id="UP000295325">
    <property type="component" value="Unassembled WGS sequence"/>
</dbReference>
<organism evidence="2 3">
    <name type="scientific">Fonticella tunisiensis</name>
    <dbReference type="NCBI Taxonomy" id="1096341"/>
    <lineage>
        <taxon>Bacteria</taxon>
        <taxon>Bacillati</taxon>
        <taxon>Bacillota</taxon>
        <taxon>Clostridia</taxon>
        <taxon>Eubacteriales</taxon>
        <taxon>Clostridiaceae</taxon>
        <taxon>Fonticella</taxon>
    </lineage>
</organism>
<sequence length="267" mass="31743">MIIKYLRIAKVEFEKTKEYFLNFIGQIIYLPMQFLLIYFLWKFVYSYNSQIGNYSFNDMIEYYLILTIVQSAIMPVGIITYEEWNDINQGNLNLYLSKPLFYPFYLCYRKIVLFLWNIIFGILFLIFANITILPWLKITLYIYNISLFILSSFLGFMIMFNLFFIVGTLTFWVENVLTLRDNVWNMIKIFSGEILPIAIFPSFIKKISVILPFQYIYYTPISVLQGKLTNEQLLDSIGFQIFWVIFMSIISLIMWKKGSVNYTSQGG</sequence>
<comment type="caution">
    <text evidence="2">The sequence shown here is derived from an EMBL/GenBank/DDBJ whole genome shotgun (WGS) entry which is preliminary data.</text>
</comment>
<keyword evidence="3" id="KW-1185">Reference proteome</keyword>
<reference evidence="2 3" key="1">
    <citation type="submission" date="2019-03" db="EMBL/GenBank/DDBJ databases">
        <title>Genomic Encyclopedia of Type Strains, Phase IV (KMG-IV): sequencing the most valuable type-strain genomes for metagenomic binning, comparative biology and taxonomic classification.</title>
        <authorList>
            <person name="Goeker M."/>
        </authorList>
    </citation>
    <scope>NUCLEOTIDE SEQUENCE [LARGE SCALE GENOMIC DNA]</scope>
    <source>
        <strain evidence="2 3">DSM 24455</strain>
    </source>
</reference>
<proteinExistence type="predicted"/>
<evidence type="ECO:0000313" key="3">
    <source>
        <dbReference type="Proteomes" id="UP000295325"/>
    </source>
</evidence>
<keyword evidence="1" id="KW-0812">Transmembrane</keyword>
<evidence type="ECO:0000256" key="1">
    <source>
        <dbReference type="SAM" id="Phobius"/>
    </source>
</evidence>
<feature type="transmembrane region" description="Helical" evidence="1">
    <location>
        <begin position="194"/>
        <end position="217"/>
    </location>
</feature>
<dbReference type="PANTHER" id="PTHR36832">
    <property type="entry name" value="SLR1174 PROTEIN-RELATED"/>
    <property type="match status" value="1"/>
</dbReference>
<keyword evidence="1" id="KW-0472">Membrane</keyword>
<keyword evidence="1" id="KW-1133">Transmembrane helix</keyword>
<protein>
    <submittedName>
        <fullName evidence="2">ABC-2 type transport system permease protein</fullName>
    </submittedName>
</protein>
<dbReference type="PANTHER" id="PTHR36832:SF1">
    <property type="entry name" value="SLR1174 PROTEIN"/>
    <property type="match status" value="1"/>
</dbReference>
<name>A0A4R7KSW0_9CLOT</name>
<accession>A0A4R7KSW0</accession>
<evidence type="ECO:0000313" key="2">
    <source>
        <dbReference type="EMBL" id="TDT62281.1"/>
    </source>
</evidence>
<dbReference type="EMBL" id="SOAZ01000004">
    <property type="protein sequence ID" value="TDT62281.1"/>
    <property type="molecule type" value="Genomic_DNA"/>
</dbReference>
<dbReference type="RefSeq" id="WP_166636316.1">
    <property type="nucleotide sequence ID" value="NZ_SOAZ01000004.1"/>
</dbReference>
<feature type="transmembrane region" description="Helical" evidence="1">
    <location>
        <begin position="237"/>
        <end position="255"/>
    </location>
</feature>
<gene>
    <name evidence="2" type="ORF">EDD71_1043</name>
</gene>
<dbReference type="InterPro" id="IPR010390">
    <property type="entry name" value="ABC-2_transporter-like"/>
</dbReference>
<feature type="transmembrane region" description="Helical" evidence="1">
    <location>
        <begin position="20"/>
        <end position="41"/>
    </location>
</feature>
<feature type="transmembrane region" description="Helical" evidence="1">
    <location>
        <begin position="61"/>
        <end position="81"/>
    </location>
</feature>
<dbReference type="Pfam" id="PF06182">
    <property type="entry name" value="ABC2_membrane_6"/>
    <property type="match status" value="1"/>
</dbReference>
<dbReference type="AlphaFoldDB" id="A0A4R7KSW0"/>